<keyword evidence="5" id="KW-0677">Repeat</keyword>
<comment type="subcellular location">
    <subcellularLocation>
        <location evidence="1">Membrane</location>
        <topology evidence="1">Single-pass type I membrane protein</topology>
    </subcellularLocation>
</comment>
<dbReference type="InterPro" id="IPR046956">
    <property type="entry name" value="RLP23-like"/>
</dbReference>
<sequence>MSSTIPNWLYTFRYLETLVHSKNNFHGEISSSIGNLKALVNLDIYIYIYIYISDNQLDGKVPNSLGNLCKLMVLDLSKNNFSGSVSEYLKACLGRMVLLALSDNNLSGHLSYQLGNFKNLRLLDFSSNLISEGVVSEVHFTNLTRLRDFYASENLLTLKTSSDWLPPFQLSTLFLNSWHLESSELPAWLQTQTQLLALNMSNTTILGTIPTWF</sequence>
<evidence type="ECO:0000256" key="3">
    <source>
        <dbReference type="ARBA" id="ARBA00022692"/>
    </source>
</evidence>
<evidence type="ECO:0000256" key="4">
    <source>
        <dbReference type="ARBA" id="ARBA00022729"/>
    </source>
</evidence>
<dbReference type="SUPFAM" id="SSF52058">
    <property type="entry name" value="L domain-like"/>
    <property type="match status" value="1"/>
</dbReference>
<dbReference type="InterPro" id="IPR032675">
    <property type="entry name" value="LRR_dom_sf"/>
</dbReference>
<dbReference type="Gene3D" id="3.80.10.10">
    <property type="entry name" value="Ribonuclease Inhibitor"/>
    <property type="match status" value="2"/>
</dbReference>
<dbReference type="AlphaFoldDB" id="A0A498HLX0"/>
<organism evidence="10 11">
    <name type="scientific">Malus domestica</name>
    <name type="common">Apple</name>
    <name type="synonym">Pyrus malus</name>
    <dbReference type="NCBI Taxonomy" id="3750"/>
    <lineage>
        <taxon>Eukaryota</taxon>
        <taxon>Viridiplantae</taxon>
        <taxon>Streptophyta</taxon>
        <taxon>Embryophyta</taxon>
        <taxon>Tracheophyta</taxon>
        <taxon>Spermatophyta</taxon>
        <taxon>Magnoliopsida</taxon>
        <taxon>eudicotyledons</taxon>
        <taxon>Gunneridae</taxon>
        <taxon>Pentapetalae</taxon>
        <taxon>rosids</taxon>
        <taxon>fabids</taxon>
        <taxon>Rosales</taxon>
        <taxon>Rosaceae</taxon>
        <taxon>Amygdaloideae</taxon>
        <taxon>Maleae</taxon>
        <taxon>Malus</taxon>
    </lineage>
</organism>
<evidence type="ECO:0000256" key="1">
    <source>
        <dbReference type="ARBA" id="ARBA00004479"/>
    </source>
</evidence>
<dbReference type="InterPro" id="IPR001611">
    <property type="entry name" value="Leu-rich_rpt"/>
</dbReference>
<keyword evidence="2" id="KW-0433">Leucine-rich repeat</keyword>
<keyword evidence="8" id="KW-0675">Receptor</keyword>
<dbReference type="FunFam" id="3.80.10.10:FF:000041">
    <property type="entry name" value="LRR receptor-like serine/threonine-protein kinase ERECTA"/>
    <property type="match status" value="1"/>
</dbReference>
<evidence type="ECO:0000256" key="2">
    <source>
        <dbReference type="ARBA" id="ARBA00022614"/>
    </source>
</evidence>
<evidence type="ECO:0000256" key="9">
    <source>
        <dbReference type="ARBA" id="ARBA00023180"/>
    </source>
</evidence>
<dbReference type="PANTHER" id="PTHR48063">
    <property type="entry name" value="LRR RECEPTOR-LIKE KINASE"/>
    <property type="match status" value="1"/>
</dbReference>
<dbReference type="EMBL" id="RDQH01000341">
    <property type="protein sequence ID" value="RXH72466.1"/>
    <property type="molecule type" value="Genomic_DNA"/>
</dbReference>
<evidence type="ECO:0000256" key="6">
    <source>
        <dbReference type="ARBA" id="ARBA00022989"/>
    </source>
</evidence>
<evidence type="ECO:0000313" key="10">
    <source>
        <dbReference type="EMBL" id="RXH72466.1"/>
    </source>
</evidence>
<keyword evidence="3" id="KW-0812">Transmembrane</keyword>
<dbReference type="Pfam" id="PF00560">
    <property type="entry name" value="LRR_1"/>
    <property type="match status" value="2"/>
</dbReference>
<keyword evidence="4" id="KW-0732">Signal</keyword>
<reference evidence="10 11" key="1">
    <citation type="submission" date="2018-10" db="EMBL/GenBank/DDBJ databases">
        <title>A high-quality apple genome assembly.</title>
        <authorList>
            <person name="Hu J."/>
        </authorList>
    </citation>
    <scope>NUCLEOTIDE SEQUENCE [LARGE SCALE GENOMIC DNA]</scope>
    <source>
        <strain evidence="11">cv. HFTH1</strain>
        <tissue evidence="10">Young leaf</tissue>
    </source>
</reference>
<keyword evidence="6" id="KW-1133">Transmembrane helix</keyword>
<name>A0A498HLX0_MALDO</name>
<keyword evidence="9" id="KW-0325">Glycoprotein</keyword>
<keyword evidence="11" id="KW-1185">Reference proteome</keyword>
<dbReference type="STRING" id="3750.A0A498HLX0"/>
<evidence type="ECO:0000256" key="8">
    <source>
        <dbReference type="ARBA" id="ARBA00023170"/>
    </source>
</evidence>
<accession>A0A498HLX0</accession>
<keyword evidence="7" id="KW-0472">Membrane</keyword>
<dbReference type="Proteomes" id="UP000290289">
    <property type="component" value="Chromosome 15"/>
</dbReference>
<protein>
    <recommendedName>
        <fullName evidence="12">Leucine-rich repeat-containing N-terminal plant-type domain-containing protein</fullName>
    </recommendedName>
</protein>
<dbReference type="PANTHER" id="PTHR48063:SF100">
    <property type="entry name" value="RECEPTOR-LIKE PROTEIN EIX2"/>
    <property type="match status" value="1"/>
</dbReference>
<comment type="caution">
    <text evidence="10">The sequence shown here is derived from an EMBL/GenBank/DDBJ whole genome shotgun (WGS) entry which is preliminary data.</text>
</comment>
<proteinExistence type="predicted"/>
<evidence type="ECO:0000256" key="7">
    <source>
        <dbReference type="ARBA" id="ARBA00023136"/>
    </source>
</evidence>
<dbReference type="GO" id="GO:0016020">
    <property type="term" value="C:membrane"/>
    <property type="evidence" value="ECO:0007669"/>
    <property type="project" value="UniProtKB-SubCell"/>
</dbReference>
<evidence type="ECO:0000256" key="5">
    <source>
        <dbReference type="ARBA" id="ARBA00022737"/>
    </source>
</evidence>
<gene>
    <name evidence="10" type="ORF">DVH24_012150</name>
</gene>
<evidence type="ECO:0000313" key="11">
    <source>
        <dbReference type="Proteomes" id="UP000290289"/>
    </source>
</evidence>
<evidence type="ECO:0008006" key="12">
    <source>
        <dbReference type="Google" id="ProtNLM"/>
    </source>
</evidence>